<proteinExistence type="predicted"/>
<comment type="caution">
    <text evidence="1">The sequence shown here is derived from an EMBL/GenBank/DDBJ whole genome shotgun (WGS) entry which is preliminary data.</text>
</comment>
<keyword evidence="2" id="KW-1185">Reference proteome</keyword>
<sequence>MRQLPPISRESPRSTIVSS</sequence>
<protein>
    <submittedName>
        <fullName evidence="1">Uncharacterized protein</fullName>
    </submittedName>
</protein>
<evidence type="ECO:0000313" key="1">
    <source>
        <dbReference type="EMBL" id="KAH0868713.1"/>
    </source>
</evidence>
<accession>A0ABQ7YKH5</accession>
<reference evidence="1 2" key="1">
    <citation type="submission" date="2021-05" db="EMBL/GenBank/DDBJ databases">
        <title>Genome Assembly of Synthetic Allotetraploid Brassica napus Reveals Homoeologous Exchanges between Subgenomes.</title>
        <authorList>
            <person name="Davis J.T."/>
        </authorList>
    </citation>
    <scope>NUCLEOTIDE SEQUENCE [LARGE SCALE GENOMIC DNA]</scope>
    <source>
        <strain evidence="2">cv. Da-Ae</strain>
        <tissue evidence="1">Seedling</tissue>
    </source>
</reference>
<evidence type="ECO:0000313" key="2">
    <source>
        <dbReference type="Proteomes" id="UP000824890"/>
    </source>
</evidence>
<organism evidence="1 2">
    <name type="scientific">Brassica napus</name>
    <name type="common">Rape</name>
    <dbReference type="NCBI Taxonomy" id="3708"/>
    <lineage>
        <taxon>Eukaryota</taxon>
        <taxon>Viridiplantae</taxon>
        <taxon>Streptophyta</taxon>
        <taxon>Embryophyta</taxon>
        <taxon>Tracheophyta</taxon>
        <taxon>Spermatophyta</taxon>
        <taxon>Magnoliopsida</taxon>
        <taxon>eudicotyledons</taxon>
        <taxon>Gunneridae</taxon>
        <taxon>Pentapetalae</taxon>
        <taxon>rosids</taxon>
        <taxon>malvids</taxon>
        <taxon>Brassicales</taxon>
        <taxon>Brassicaceae</taxon>
        <taxon>Brassiceae</taxon>
        <taxon>Brassica</taxon>
    </lineage>
</organism>
<name>A0ABQ7YKH5_BRANA</name>
<dbReference type="Proteomes" id="UP000824890">
    <property type="component" value="Unassembled WGS sequence"/>
</dbReference>
<dbReference type="EMBL" id="JAGKQM010000017">
    <property type="protein sequence ID" value="KAH0868713.1"/>
    <property type="molecule type" value="Genomic_DNA"/>
</dbReference>
<gene>
    <name evidence="1" type="ORF">HID58_075735</name>
</gene>